<protein>
    <submittedName>
        <fullName evidence="1">Uncharacterized protein</fullName>
    </submittedName>
</protein>
<evidence type="ECO:0000313" key="1">
    <source>
        <dbReference type="EMBL" id="CAN69716.1"/>
    </source>
</evidence>
<dbReference type="AlphaFoldDB" id="A5B5H4"/>
<accession>A5B5H4</accession>
<gene>
    <name evidence="1" type="ORF">VITISV_011264</name>
</gene>
<sequence>MGFGENEESIAQPSPLRRLFPLLQPLPALGLRHCCRRHPRNRNRTALGGAGSYHDVISPVREEGFIHIAVLEHLQYGGHHRRAHPLHSELQSERGCVRERRTVLTLAILHLSRVVRDDGNHCTNIKYSDVSTEAVEILKLFQNWKMLLMVPIAWASTRPRPAPREMMSTDHKVGITAGSNCGRGKPYRNCYLKPKPTPCSKKKRGCSPPSP</sequence>
<dbReference type="EMBL" id="AM447329">
    <property type="protein sequence ID" value="CAN69716.1"/>
    <property type="molecule type" value="Genomic_DNA"/>
</dbReference>
<dbReference type="ExpressionAtlas" id="A5B5H4">
    <property type="expression patterns" value="baseline and differential"/>
</dbReference>
<proteinExistence type="predicted"/>
<reference evidence="1" key="1">
    <citation type="journal article" date="2007" name="PLoS ONE">
        <title>The first genome sequence of an elite grapevine cultivar (Pinot noir Vitis vinifera L.): coping with a highly heterozygous genome.</title>
        <authorList>
            <person name="Velasco R."/>
            <person name="Zharkikh A."/>
            <person name="Troggio M."/>
            <person name="Cartwright D.A."/>
            <person name="Cestaro A."/>
            <person name="Pruss D."/>
            <person name="Pindo M."/>
            <person name="FitzGerald L.M."/>
            <person name="Vezzulli S."/>
            <person name="Reid J."/>
            <person name="Malacarne G."/>
            <person name="Iliev D."/>
            <person name="Coppola G."/>
            <person name="Wardell B."/>
            <person name="Micheletti D."/>
            <person name="Macalma T."/>
            <person name="Facci M."/>
            <person name="Mitchell J.T."/>
            <person name="Perazzolli M."/>
            <person name="Eldredge G."/>
            <person name="Gatto P."/>
            <person name="Oyzerski R."/>
            <person name="Moretto M."/>
            <person name="Gutin N."/>
            <person name="Stefanini M."/>
            <person name="Chen Y."/>
            <person name="Segala C."/>
            <person name="Davenport C."/>
            <person name="Dematte L."/>
            <person name="Mraz A."/>
            <person name="Battilana J."/>
            <person name="Stormo K."/>
            <person name="Costa F."/>
            <person name="Tao Q."/>
            <person name="Si-Ammour A."/>
            <person name="Harkins T."/>
            <person name="Lackey A."/>
            <person name="Perbost C."/>
            <person name="Taillon B."/>
            <person name="Stella A."/>
            <person name="Solovyev V."/>
            <person name="Fawcett J.A."/>
            <person name="Sterck L."/>
            <person name="Vandepoele K."/>
            <person name="Grando S.M."/>
            <person name="Toppo S."/>
            <person name="Moser C."/>
            <person name="Lanchbury J."/>
            <person name="Bogden R."/>
            <person name="Skolnick M."/>
            <person name="Sgaramella V."/>
            <person name="Bhatnagar S.K."/>
            <person name="Fontana P."/>
            <person name="Gutin A."/>
            <person name="Van de Peer Y."/>
            <person name="Salamini F."/>
            <person name="Viola R."/>
        </authorList>
    </citation>
    <scope>NUCLEOTIDE SEQUENCE</scope>
</reference>
<name>A5B5H4_VITVI</name>
<organism evidence="1">
    <name type="scientific">Vitis vinifera</name>
    <name type="common">Grape</name>
    <dbReference type="NCBI Taxonomy" id="29760"/>
    <lineage>
        <taxon>Eukaryota</taxon>
        <taxon>Viridiplantae</taxon>
        <taxon>Streptophyta</taxon>
        <taxon>Embryophyta</taxon>
        <taxon>Tracheophyta</taxon>
        <taxon>Spermatophyta</taxon>
        <taxon>Magnoliopsida</taxon>
        <taxon>eudicotyledons</taxon>
        <taxon>Gunneridae</taxon>
        <taxon>Pentapetalae</taxon>
        <taxon>rosids</taxon>
        <taxon>Vitales</taxon>
        <taxon>Vitaceae</taxon>
        <taxon>Viteae</taxon>
        <taxon>Vitis</taxon>
    </lineage>
</organism>